<evidence type="ECO:0000256" key="1">
    <source>
        <dbReference type="SAM" id="SignalP"/>
    </source>
</evidence>
<comment type="caution">
    <text evidence="2">The sequence shown here is derived from an EMBL/GenBank/DDBJ whole genome shotgun (WGS) entry which is preliminary data.</text>
</comment>
<feature type="signal peptide" evidence="1">
    <location>
        <begin position="1"/>
        <end position="23"/>
    </location>
</feature>
<keyword evidence="3" id="KW-1185">Reference proteome</keyword>
<organism evidence="2 3">
    <name type="scientific">Salsuginibacillus halophilus</name>
    <dbReference type="NCBI Taxonomy" id="517424"/>
    <lineage>
        <taxon>Bacteria</taxon>
        <taxon>Bacillati</taxon>
        <taxon>Bacillota</taxon>
        <taxon>Bacilli</taxon>
        <taxon>Bacillales</taxon>
        <taxon>Bacillaceae</taxon>
        <taxon>Salsuginibacillus</taxon>
    </lineage>
</organism>
<dbReference type="AlphaFoldDB" id="A0A2P8H7W8"/>
<dbReference type="OrthoDB" id="2959394at2"/>
<feature type="chain" id="PRO_5015204154" evidence="1">
    <location>
        <begin position="24"/>
        <end position="262"/>
    </location>
</feature>
<protein>
    <submittedName>
        <fullName evidence="2">Uncharacterized protein</fullName>
    </submittedName>
</protein>
<reference evidence="2 3" key="1">
    <citation type="submission" date="2018-03" db="EMBL/GenBank/DDBJ databases">
        <title>Genomic Encyclopedia of Type Strains, Phase III (KMG-III): the genomes of soil and plant-associated and newly described type strains.</title>
        <authorList>
            <person name="Whitman W."/>
        </authorList>
    </citation>
    <scope>NUCLEOTIDE SEQUENCE [LARGE SCALE GENOMIC DNA]</scope>
    <source>
        <strain evidence="2 3">CGMCC 1.07653</strain>
    </source>
</reference>
<evidence type="ECO:0000313" key="2">
    <source>
        <dbReference type="EMBL" id="PSL42323.1"/>
    </source>
</evidence>
<dbReference type="Proteomes" id="UP000242310">
    <property type="component" value="Unassembled WGS sequence"/>
</dbReference>
<sequence length="262" mass="30336">MKYLMLGLSFMFCLPLFVSDAAAAELETTETRLDVVKISPPNAYEISWETTGGSGELFSDRLEESILFEDGILIDTMSRWREEDSTIARKKKVAGEGSSRYDAFSLHQWRPDEQSRRYAFSTDQLYMASSAHQNTYAFHHPVNEKEAEHKKALDHILNEQVQHQIHMYAQAFDLPRDITFYNWRDIFTNEAELSCSVEKLQTSAWSMYREAFLPRVKRKNAPDESPEGSSMPIIAVSDEHLHLFMVLEDNTPYQLRRPLSCH</sequence>
<dbReference type="EMBL" id="PYAV01000016">
    <property type="protein sequence ID" value="PSL42323.1"/>
    <property type="molecule type" value="Genomic_DNA"/>
</dbReference>
<gene>
    <name evidence="2" type="ORF">B0H94_11626</name>
</gene>
<proteinExistence type="predicted"/>
<dbReference type="RefSeq" id="WP_106589778.1">
    <property type="nucleotide sequence ID" value="NZ_PYAV01000016.1"/>
</dbReference>
<keyword evidence="1" id="KW-0732">Signal</keyword>
<name>A0A2P8H7W8_9BACI</name>
<evidence type="ECO:0000313" key="3">
    <source>
        <dbReference type="Proteomes" id="UP000242310"/>
    </source>
</evidence>
<accession>A0A2P8H7W8</accession>